<dbReference type="EMBL" id="PKQE01000005">
    <property type="protein sequence ID" value="PLC40678.1"/>
    <property type="molecule type" value="Genomic_DNA"/>
</dbReference>
<dbReference type="PANTHER" id="PTHR30290:SF64">
    <property type="entry name" value="ABC TRANSPORTER PERIPLASMIC BINDING PROTEIN"/>
    <property type="match status" value="1"/>
</dbReference>
<comment type="caution">
    <text evidence="4">The sequence shown here is derived from an EMBL/GenBank/DDBJ whole genome shotgun (WGS) entry which is preliminary data.</text>
</comment>
<dbReference type="PANTHER" id="PTHR30290">
    <property type="entry name" value="PERIPLASMIC BINDING COMPONENT OF ABC TRANSPORTER"/>
    <property type="match status" value="1"/>
</dbReference>
<dbReference type="InterPro" id="IPR000914">
    <property type="entry name" value="SBP_5_dom"/>
</dbReference>
<dbReference type="Gene3D" id="3.40.190.10">
    <property type="entry name" value="Periplasmic binding protein-like II"/>
    <property type="match status" value="1"/>
</dbReference>
<evidence type="ECO:0000256" key="1">
    <source>
        <dbReference type="ARBA" id="ARBA00022729"/>
    </source>
</evidence>
<dbReference type="OrthoDB" id="9803988at2"/>
<dbReference type="PIRSF" id="PIRSF002741">
    <property type="entry name" value="MppA"/>
    <property type="match status" value="1"/>
</dbReference>
<dbReference type="GO" id="GO:0043190">
    <property type="term" value="C:ATP-binding cassette (ABC) transporter complex"/>
    <property type="evidence" value="ECO:0007669"/>
    <property type="project" value="InterPro"/>
</dbReference>
<evidence type="ECO:0000313" key="5">
    <source>
        <dbReference type="Proteomes" id="UP000234456"/>
    </source>
</evidence>
<organism evidence="4 5">
    <name type="scientific">Ralstonia pickettii</name>
    <name type="common">Burkholderia pickettii</name>
    <dbReference type="NCBI Taxonomy" id="329"/>
    <lineage>
        <taxon>Bacteria</taxon>
        <taxon>Pseudomonadati</taxon>
        <taxon>Pseudomonadota</taxon>
        <taxon>Betaproteobacteria</taxon>
        <taxon>Burkholderiales</taxon>
        <taxon>Burkholderiaceae</taxon>
        <taxon>Ralstonia</taxon>
    </lineage>
</organism>
<evidence type="ECO:0000259" key="3">
    <source>
        <dbReference type="Pfam" id="PF00496"/>
    </source>
</evidence>
<dbReference type="Gene3D" id="3.10.105.10">
    <property type="entry name" value="Dipeptide-binding Protein, Domain 3"/>
    <property type="match status" value="1"/>
</dbReference>
<dbReference type="GO" id="GO:0042884">
    <property type="term" value="P:microcin transport"/>
    <property type="evidence" value="ECO:0007669"/>
    <property type="project" value="TreeGrafter"/>
</dbReference>
<dbReference type="SUPFAM" id="SSF53850">
    <property type="entry name" value="Periplasmic binding protein-like II"/>
    <property type="match status" value="1"/>
</dbReference>
<dbReference type="InterPro" id="IPR039424">
    <property type="entry name" value="SBP_5"/>
</dbReference>
<evidence type="ECO:0000313" key="4">
    <source>
        <dbReference type="EMBL" id="PLC40678.1"/>
    </source>
</evidence>
<reference evidence="4 5" key="1">
    <citation type="submission" date="2017-12" db="EMBL/GenBank/DDBJ databases">
        <title>Draft genome sequence of Ralstonia pickettii 52.</title>
        <authorList>
            <person name="Zheng B."/>
        </authorList>
    </citation>
    <scope>NUCLEOTIDE SEQUENCE [LARGE SCALE GENOMIC DNA]</scope>
    <source>
        <strain evidence="4 5">52</strain>
    </source>
</reference>
<dbReference type="AlphaFoldDB" id="A0A2N4TLU5"/>
<feature type="domain" description="Solute-binding protein family 5" evidence="3">
    <location>
        <begin position="108"/>
        <end position="514"/>
    </location>
</feature>
<protein>
    <submittedName>
        <fullName evidence="4">ABC transporter substrate-binding protein</fullName>
    </submittedName>
</protein>
<keyword evidence="1 2" id="KW-0732">Signal</keyword>
<dbReference type="InterPro" id="IPR030678">
    <property type="entry name" value="Peptide/Ni-bd"/>
</dbReference>
<name>A0A2N4TLU5_RALPI</name>
<dbReference type="RefSeq" id="WP_102066979.1">
    <property type="nucleotide sequence ID" value="NZ_PKQE01000005.1"/>
</dbReference>
<dbReference type="GO" id="GO:0015833">
    <property type="term" value="P:peptide transport"/>
    <property type="evidence" value="ECO:0007669"/>
    <property type="project" value="TreeGrafter"/>
</dbReference>
<dbReference type="Pfam" id="PF00496">
    <property type="entry name" value="SBP_bac_5"/>
    <property type="match status" value="1"/>
</dbReference>
<proteinExistence type="predicted"/>
<gene>
    <name evidence="4" type="ORF">C0Q88_19680</name>
</gene>
<feature type="signal peptide" evidence="2">
    <location>
        <begin position="1"/>
        <end position="28"/>
    </location>
</feature>
<dbReference type="CDD" id="cd08497">
    <property type="entry name" value="MbnE-like"/>
    <property type="match status" value="1"/>
</dbReference>
<accession>A0A2N4TLU5</accession>
<sequence>MSVRVVAHKRFMALFSLLAAICATPARAAHGYAEYGDLKYPAGFSNFGYLNPKAPIGGMLLLGNPDRRTSFDKFNPFTIKGTSAPGLNQLVFESLLITSWDETASGYGLLADDVAVAPDELSVTFHINPRARFSNGDRVRASDVKYSYDMLMGKGASPAYRSMTADVAKVTVVDASTIRYDFKRKNKELPLIVGGLPVFSPKWGKGSGKPDDPDGGKDVAFDKLTFQDPVASGPYVVERFDPSRGITFRRNPEYWGRDLNVRRGSFNFERIQYKLYKDETARLEAFKAGEYDAMVEYRAKNWAKSYVGVKFRSGELIKSEFPHRNGAGMQGFVMNLRRPLFQDLRVRKALALALDFEWLNRQLFYGAYRRLDSYFANSELAASDSLTGTPSKGELTLLEPLRSKLDPDVFGVLSAPPSTDPPSSLRDNLRQARRLLAQAGWTYTDGALRNSKGEPFVFEMLDDGGAMSRVMAAYARNLEKLGIQVNQRMTDFALYQKRLEEFDFDMISLRFPDSQSPGNELKDRFGSAAADEAGSDNVIGLKSPAVDALIDDVLRADNRDELITASRALDRVLMQGCYVIPHWYSASHRVAYNKNLMYPDRLPYYYSAEAWVLTAWWRMPESAQSAAK</sequence>
<dbReference type="Proteomes" id="UP000234456">
    <property type="component" value="Unassembled WGS sequence"/>
</dbReference>
<feature type="chain" id="PRO_5015008257" evidence="2">
    <location>
        <begin position="29"/>
        <end position="628"/>
    </location>
</feature>
<dbReference type="GO" id="GO:0030288">
    <property type="term" value="C:outer membrane-bounded periplasmic space"/>
    <property type="evidence" value="ECO:0007669"/>
    <property type="project" value="TreeGrafter"/>
</dbReference>
<evidence type="ECO:0000256" key="2">
    <source>
        <dbReference type="SAM" id="SignalP"/>
    </source>
</evidence>
<dbReference type="GO" id="GO:1904680">
    <property type="term" value="F:peptide transmembrane transporter activity"/>
    <property type="evidence" value="ECO:0007669"/>
    <property type="project" value="TreeGrafter"/>
</dbReference>